<dbReference type="KEGG" id="dfe:Dfer_3403"/>
<protein>
    <submittedName>
        <fullName evidence="1">Uncharacterized protein</fullName>
    </submittedName>
</protein>
<proteinExistence type="predicted"/>
<accession>C6VSW8</accession>
<dbReference type="EMBL" id="CP001619">
    <property type="protein sequence ID" value="ACT94613.1"/>
    <property type="molecule type" value="Genomic_DNA"/>
</dbReference>
<evidence type="ECO:0000313" key="1">
    <source>
        <dbReference type="EMBL" id="ACT94613.1"/>
    </source>
</evidence>
<name>C6VSW8_DYAFD</name>
<organism evidence="1 2">
    <name type="scientific">Dyadobacter fermentans (strain ATCC 700827 / DSM 18053 / CIP 107007 / KCTC 52180 / NS114)</name>
    <dbReference type="NCBI Taxonomy" id="471854"/>
    <lineage>
        <taxon>Bacteria</taxon>
        <taxon>Pseudomonadati</taxon>
        <taxon>Bacteroidota</taxon>
        <taxon>Cytophagia</taxon>
        <taxon>Cytophagales</taxon>
        <taxon>Spirosomataceae</taxon>
        <taxon>Dyadobacter</taxon>
    </lineage>
</organism>
<sequence length="37" mass="3692">MPTVTAITATTTGLIANNTVATITTATTDVSVVPDDN</sequence>
<dbReference type="AlphaFoldDB" id="C6VSW8"/>
<dbReference type="HOGENOM" id="CLU_3342972_0_0_10"/>
<reference evidence="1 2" key="1">
    <citation type="journal article" date="2009" name="Stand. Genomic Sci.">
        <title>Complete genome sequence of Dyadobacter fermentans type strain (NS114).</title>
        <authorList>
            <person name="Lang E."/>
            <person name="Lapidus A."/>
            <person name="Chertkov O."/>
            <person name="Brettin T."/>
            <person name="Detter J.C."/>
            <person name="Han C."/>
            <person name="Copeland A."/>
            <person name="Glavina Del Rio T."/>
            <person name="Nolan M."/>
            <person name="Chen F."/>
            <person name="Lucas S."/>
            <person name="Tice H."/>
            <person name="Cheng J.F."/>
            <person name="Land M."/>
            <person name="Hauser L."/>
            <person name="Chang Y.J."/>
            <person name="Jeffries C.D."/>
            <person name="Kopitz M."/>
            <person name="Bruce D."/>
            <person name="Goodwin L."/>
            <person name="Pitluck S."/>
            <person name="Ovchinnikova G."/>
            <person name="Pati A."/>
            <person name="Ivanova N."/>
            <person name="Mavrommatis K."/>
            <person name="Chen A."/>
            <person name="Palaniappan K."/>
            <person name="Chain P."/>
            <person name="Bristow J."/>
            <person name="Eisen J.A."/>
            <person name="Markowitz V."/>
            <person name="Hugenholtz P."/>
            <person name="Goker M."/>
            <person name="Rohde M."/>
            <person name="Kyrpides N.C."/>
            <person name="Klenk H.P."/>
        </authorList>
    </citation>
    <scope>NUCLEOTIDE SEQUENCE [LARGE SCALE GENOMIC DNA]</scope>
    <source>
        <strain evidence="2">ATCC 700827 / DSM 18053 / CIP 107007 / KCTC 52180 / NS114</strain>
    </source>
</reference>
<gene>
    <name evidence="1" type="ordered locus">Dfer_3403</name>
</gene>
<dbReference type="Proteomes" id="UP000002011">
    <property type="component" value="Chromosome"/>
</dbReference>
<evidence type="ECO:0000313" key="2">
    <source>
        <dbReference type="Proteomes" id="UP000002011"/>
    </source>
</evidence>
<keyword evidence="2" id="KW-1185">Reference proteome</keyword>